<dbReference type="WormBase" id="F54F7.14">
    <property type="protein sequence ID" value="CE51284"/>
    <property type="gene ID" value="WBGene00269392"/>
</dbReference>
<evidence type="ECO:0000256" key="1">
    <source>
        <dbReference type="SAM" id="Phobius"/>
    </source>
</evidence>
<dbReference type="CTD" id="27307934"/>
<keyword evidence="1" id="KW-0472">Membrane</keyword>
<protein>
    <submittedName>
        <fullName evidence="2">PRA1 family protein</fullName>
    </submittedName>
</protein>
<dbReference type="RefSeq" id="NP_509979.2">
    <property type="nucleotide sequence ID" value="NM_077578.2"/>
</dbReference>
<keyword evidence="3" id="KW-1185">Reference proteome</keyword>
<feature type="transmembrane region" description="Helical" evidence="1">
    <location>
        <begin position="93"/>
        <end position="119"/>
    </location>
</feature>
<dbReference type="GeneID" id="27307934"/>
<keyword evidence="1" id="KW-0812">Transmembrane</keyword>
<reference evidence="2 3" key="1">
    <citation type="journal article" date="1998" name="Science">
        <title>Genome sequence of the nematode C. elegans: a platform for investigating biology.</title>
        <authorList>
            <consortium name="The C. elegans sequencing consortium"/>
            <person name="Sulson J.E."/>
            <person name="Waterston R."/>
        </authorList>
    </citation>
    <scope>NUCLEOTIDE SEQUENCE [LARGE SCALE GENOMIC DNA]</scope>
    <source>
        <strain evidence="2 3">Bristol N2</strain>
    </source>
</reference>
<gene>
    <name evidence="2" type="ORF">CELE_F54F7.14</name>
    <name evidence="2 4" type="ORF">F54F7.14</name>
</gene>
<accession>A0A131MD88</accession>
<feature type="transmembrane region" description="Helical" evidence="1">
    <location>
        <begin position="12"/>
        <end position="45"/>
    </location>
</feature>
<dbReference type="AGR" id="WB:WBGene00269392"/>
<dbReference type="SMR" id="A0A131MD88"/>
<evidence type="ECO:0000313" key="4">
    <source>
        <dbReference type="WormBase" id="F54F7.14"/>
    </source>
</evidence>
<dbReference type="KEGG" id="cel:CELE_F54F7.14"/>
<sequence>MTHILHLCQCCVSYLVILVASILFVFKMQVWILLVCCFNLIYALHNENVTESMLSLQNYTSRNVYRPVSVNSRRKPSSTLDELFDLNTFFTCYVIIIFLSLIFLFIMMSIYTDVLLTALSAKLKLWWRQVAILFSKCRK</sequence>
<name>A0A131MD88_CAEEL</name>
<evidence type="ECO:0000313" key="3">
    <source>
        <dbReference type="Proteomes" id="UP000001940"/>
    </source>
</evidence>
<evidence type="ECO:0000313" key="2">
    <source>
        <dbReference type="EMBL" id="CZR14627.1"/>
    </source>
</evidence>
<organism evidence="2 3">
    <name type="scientific">Caenorhabditis elegans</name>
    <dbReference type="NCBI Taxonomy" id="6239"/>
    <lineage>
        <taxon>Eukaryota</taxon>
        <taxon>Metazoa</taxon>
        <taxon>Ecdysozoa</taxon>
        <taxon>Nematoda</taxon>
        <taxon>Chromadorea</taxon>
        <taxon>Rhabditida</taxon>
        <taxon>Rhabditina</taxon>
        <taxon>Rhabditomorpha</taxon>
        <taxon>Rhabditoidea</taxon>
        <taxon>Rhabditidae</taxon>
        <taxon>Peloderinae</taxon>
        <taxon>Caenorhabditis</taxon>
    </lineage>
</organism>
<dbReference type="Proteomes" id="UP000001940">
    <property type="component" value="Chromosome X"/>
</dbReference>
<dbReference type="AlphaFoldDB" id="A0A131MD88"/>
<dbReference type="EMBL" id="BX284606">
    <property type="protein sequence ID" value="CZR14627.1"/>
    <property type="molecule type" value="Genomic_DNA"/>
</dbReference>
<dbReference type="InParanoid" id="A0A131MD88"/>
<dbReference type="Bgee" id="WBGene00269392">
    <property type="expression patterns" value="Expressed in adult organism and 1 other cell type or tissue"/>
</dbReference>
<keyword evidence="1" id="KW-1133">Transmembrane helix</keyword>
<proteinExistence type="predicted"/>